<name>A0AC35TFP0_9BILA</name>
<organism evidence="1 2">
    <name type="scientific">Rhabditophanes sp. KR3021</name>
    <dbReference type="NCBI Taxonomy" id="114890"/>
    <lineage>
        <taxon>Eukaryota</taxon>
        <taxon>Metazoa</taxon>
        <taxon>Ecdysozoa</taxon>
        <taxon>Nematoda</taxon>
        <taxon>Chromadorea</taxon>
        <taxon>Rhabditida</taxon>
        <taxon>Tylenchina</taxon>
        <taxon>Panagrolaimomorpha</taxon>
        <taxon>Strongyloidoidea</taxon>
        <taxon>Alloionematidae</taxon>
        <taxon>Rhabditophanes</taxon>
    </lineage>
</organism>
<protein>
    <submittedName>
        <fullName evidence="2">4HBT domain-containing protein</fullName>
    </submittedName>
</protein>
<dbReference type="Proteomes" id="UP000095286">
    <property type="component" value="Unplaced"/>
</dbReference>
<proteinExistence type="predicted"/>
<dbReference type="WBParaSite" id="RSKR_0000007300.1">
    <property type="protein sequence ID" value="RSKR_0000007300.1"/>
    <property type="gene ID" value="RSKR_0000007300"/>
</dbReference>
<reference evidence="2" key="1">
    <citation type="submission" date="2016-11" db="UniProtKB">
        <authorList>
            <consortium name="WormBaseParasite"/>
        </authorList>
    </citation>
    <scope>IDENTIFICATION</scope>
    <source>
        <strain evidence="2">KR3021</strain>
    </source>
</reference>
<evidence type="ECO:0000313" key="2">
    <source>
        <dbReference type="WBParaSite" id="RSKR_0000007300.1"/>
    </source>
</evidence>
<evidence type="ECO:0000313" key="1">
    <source>
        <dbReference type="Proteomes" id="UP000095286"/>
    </source>
</evidence>
<accession>A0AC35TFP0</accession>
<sequence>MAGKYFKLVETFIRHPPNATNFHKCLFDVSFDFITISKSFLVKNRLSRRSRPYSRTHEFPWRLHNHLNLHLTSYAYLAHSTQHMGVSVDLHLSFLAPAKVGDTIRREVYNKTNANTLVVTALHTKSFPTSMARRKCMI</sequence>